<evidence type="ECO:0000256" key="10">
    <source>
        <dbReference type="ARBA" id="ARBA00023136"/>
    </source>
</evidence>
<dbReference type="GO" id="GO:0005886">
    <property type="term" value="C:plasma membrane"/>
    <property type="evidence" value="ECO:0007669"/>
    <property type="project" value="UniProtKB-SubCell"/>
</dbReference>
<evidence type="ECO:0000256" key="9">
    <source>
        <dbReference type="ARBA" id="ARBA00022989"/>
    </source>
</evidence>
<keyword evidence="13" id="KW-0175">Coiled coil</keyword>
<evidence type="ECO:0000313" key="17">
    <source>
        <dbReference type="EMBL" id="QDS88811.1"/>
    </source>
</evidence>
<keyword evidence="11" id="KW-0829">Tyrosine-protein kinase</keyword>
<sequence length="853" mass="94506">MNSVGMHHEMPAFDYVGMLWRRKWLLMFGALLGVGLGYLYYTKQPPVYQSSAEVQITTPNAAKNMPIEGLEYQASSNPLADEIRVIRSELVLRDAAQMGDLSKTKTFAGMSNEQIASALSGSGSLKLSPVNGNMGGNVITVAYSCNDPNESRRIVQSVVDAYSKYLQSLHRNVGEETLSFIDEARGDVLQRLQELEREYDKFKQTTLLVNRGGTRTSVHRENADQLLAEKQKLSMERTTMFGQHQAISQALEAKQDPEAILAMLKQALGESLLPKDELLAGDEAGIADGAPTRLTGKLTPRVQKRSEVMRQDQLFPLRLKEQELLTAFAPSHPAVASLRIKIDGIEQLIAEVEASEERLEREMQKELEALQAQADEEAKLRAAGETGPEDPMLTLQRQINIRLVALDQGLKSLDQQLAVISDAYNNEREQARIEEGAEVKAAGFERDIARQRELYERIVARFDELNIVSDMDGRRVSELNSPKRGWQIAPSMSRNLSMGCFLGLLGAAGIGYLLEWSDKSYHSPDEIAEHLRMPVIGHIPAVRPDMEKVKEMKSQLDPSLCTYFQPRSTFCEAYRAIRTALYFSNQKRDGVNKVIQVTSAVPSDGKSTITANLAVTTAQAGKNVLLIDCDFRRPRVHQLFKLESKRGVAWMVQNMPDDPRQSGAEMIGEAVQETEIPNLCVMPCGERPANPAELLSSPKFDQMLTLLKEKFDLILIDTPPLLAVTDPSNIAGRVDGVILVIRIRKVIRPMAVRASRMLETLGANVLGVVVNGVGSREAYGYGSKYYRSRSNYYGGDYYRSGYGYSYGNSYGVGDQYEYGNYYEAPEGPAEGTPSRGAKAQPVNGHAATGSKSV</sequence>
<comment type="subcellular location">
    <subcellularLocation>
        <location evidence="1">Cell membrane</location>
        <topology evidence="1">Multi-pass membrane protein</topology>
    </subcellularLocation>
</comment>
<evidence type="ECO:0000256" key="4">
    <source>
        <dbReference type="ARBA" id="ARBA00022679"/>
    </source>
</evidence>
<keyword evidence="18" id="KW-1185">Reference proteome</keyword>
<evidence type="ECO:0000256" key="2">
    <source>
        <dbReference type="ARBA" id="ARBA00008883"/>
    </source>
</evidence>
<evidence type="ECO:0000256" key="3">
    <source>
        <dbReference type="ARBA" id="ARBA00022475"/>
    </source>
</evidence>
<comment type="similarity">
    <text evidence="2">Belongs to the etk/wzc family.</text>
</comment>
<evidence type="ECO:0000256" key="11">
    <source>
        <dbReference type="ARBA" id="ARBA00023137"/>
    </source>
</evidence>
<comment type="catalytic activity">
    <reaction evidence="12">
        <text>L-tyrosyl-[protein] + ATP = O-phospho-L-tyrosyl-[protein] + ADP + H(+)</text>
        <dbReference type="Rhea" id="RHEA:10596"/>
        <dbReference type="Rhea" id="RHEA-COMP:10136"/>
        <dbReference type="Rhea" id="RHEA-COMP:20101"/>
        <dbReference type="ChEBI" id="CHEBI:15378"/>
        <dbReference type="ChEBI" id="CHEBI:30616"/>
        <dbReference type="ChEBI" id="CHEBI:46858"/>
        <dbReference type="ChEBI" id="CHEBI:61978"/>
        <dbReference type="ChEBI" id="CHEBI:456216"/>
    </reaction>
</comment>
<accession>A0A517M1R0</accession>
<dbReference type="Pfam" id="PF10609">
    <property type="entry name" value="ParA"/>
    <property type="match status" value="1"/>
</dbReference>
<dbReference type="InterPro" id="IPR027417">
    <property type="entry name" value="P-loop_NTPase"/>
</dbReference>
<evidence type="ECO:0000256" key="14">
    <source>
        <dbReference type="SAM" id="MobiDB-lite"/>
    </source>
</evidence>
<keyword evidence="10 15" id="KW-0472">Membrane</keyword>
<dbReference type="Proteomes" id="UP000319557">
    <property type="component" value="Chromosome"/>
</dbReference>
<dbReference type="GO" id="GO:0005524">
    <property type="term" value="F:ATP binding"/>
    <property type="evidence" value="ECO:0007669"/>
    <property type="project" value="UniProtKB-KW"/>
</dbReference>
<keyword evidence="9 15" id="KW-1133">Transmembrane helix</keyword>
<dbReference type="PANTHER" id="PTHR32309">
    <property type="entry name" value="TYROSINE-PROTEIN KINASE"/>
    <property type="match status" value="1"/>
</dbReference>
<dbReference type="EC" id="2.7.10.2" evidence="17"/>
<reference evidence="17 18" key="1">
    <citation type="submission" date="2019-02" db="EMBL/GenBank/DDBJ databases">
        <title>Deep-cultivation of Planctomycetes and their phenomic and genomic characterization uncovers novel biology.</title>
        <authorList>
            <person name="Wiegand S."/>
            <person name="Jogler M."/>
            <person name="Boedeker C."/>
            <person name="Pinto D."/>
            <person name="Vollmers J."/>
            <person name="Rivas-Marin E."/>
            <person name="Kohn T."/>
            <person name="Peeters S.H."/>
            <person name="Heuer A."/>
            <person name="Rast P."/>
            <person name="Oberbeckmann S."/>
            <person name="Bunk B."/>
            <person name="Jeske O."/>
            <person name="Meyerdierks A."/>
            <person name="Storesund J.E."/>
            <person name="Kallscheuer N."/>
            <person name="Luecker S."/>
            <person name="Lage O.M."/>
            <person name="Pohl T."/>
            <person name="Merkel B.J."/>
            <person name="Hornburger P."/>
            <person name="Mueller R.-W."/>
            <person name="Bruemmer F."/>
            <person name="Labrenz M."/>
            <person name="Spormann A.M."/>
            <person name="Op den Camp H."/>
            <person name="Overmann J."/>
            <person name="Amann R."/>
            <person name="Jetten M.S.M."/>
            <person name="Mascher T."/>
            <person name="Medema M.H."/>
            <person name="Devos D.P."/>
            <person name="Kaster A.-K."/>
            <person name="Ovreas L."/>
            <person name="Rohde M."/>
            <person name="Galperin M.Y."/>
            <person name="Jogler C."/>
        </authorList>
    </citation>
    <scope>NUCLEOTIDE SEQUENCE [LARGE SCALE GENOMIC DNA]</scope>
    <source>
        <strain evidence="17 18">EC9</strain>
    </source>
</reference>
<dbReference type="SUPFAM" id="SSF52540">
    <property type="entry name" value="P-loop containing nucleoside triphosphate hydrolases"/>
    <property type="match status" value="1"/>
</dbReference>
<evidence type="ECO:0000256" key="8">
    <source>
        <dbReference type="ARBA" id="ARBA00022840"/>
    </source>
</evidence>
<dbReference type="GO" id="GO:0042802">
    <property type="term" value="F:identical protein binding"/>
    <property type="evidence" value="ECO:0007669"/>
    <property type="project" value="UniProtKB-ARBA"/>
</dbReference>
<evidence type="ECO:0000313" key="18">
    <source>
        <dbReference type="Proteomes" id="UP000319557"/>
    </source>
</evidence>
<dbReference type="NCBIfam" id="TIGR01007">
    <property type="entry name" value="eps_fam"/>
    <property type="match status" value="1"/>
</dbReference>
<evidence type="ECO:0000256" key="15">
    <source>
        <dbReference type="SAM" id="Phobius"/>
    </source>
</evidence>
<evidence type="ECO:0000259" key="16">
    <source>
        <dbReference type="Pfam" id="PF02706"/>
    </source>
</evidence>
<dbReference type="PANTHER" id="PTHR32309:SF13">
    <property type="entry name" value="FERRIC ENTEROBACTIN TRANSPORT PROTEIN FEPE"/>
    <property type="match status" value="1"/>
</dbReference>
<dbReference type="EMBL" id="CP036261">
    <property type="protein sequence ID" value="QDS88811.1"/>
    <property type="molecule type" value="Genomic_DNA"/>
</dbReference>
<evidence type="ECO:0000256" key="6">
    <source>
        <dbReference type="ARBA" id="ARBA00022741"/>
    </source>
</evidence>
<dbReference type="RefSeq" id="WP_218934141.1">
    <property type="nucleotide sequence ID" value="NZ_CP036261.1"/>
</dbReference>
<evidence type="ECO:0000256" key="5">
    <source>
        <dbReference type="ARBA" id="ARBA00022692"/>
    </source>
</evidence>
<protein>
    <submittedName>
        <fullName evidence="17">Tyrosine-protein kinase YwqD</fullName>
        <ecNumber evidence="17">2.7.10.2</ecNumber>
    </submittedName>
</protein>
<dbReference type="InterPro" id="IPR003856">
    <property type="entry name" value="LPS_length_determ_N"/>
</dbReference>
<dbReference type="AlphaFoldDB" id="A0A517M1R0"/>
<dbReference type="FunFam" id="3.40.50.300:FF:000527">
    <property type="entry name" value="Tyrosine-protein kinase etk"/>
    <property type="match status" value="1"/>
</dbReference>
<name>A0A517M1R0_9BACT</name>
<feature type="coiled-coil region" evidence="13">
    <location>
        <begin position="335"/>
        <end position="380"/>
    </location>
</feature>
<dbReference type="InterPro" id="IPR005702">
    <property type="entry name" value="Wzc-like_C"/>
</dbReference>
<keyword evidence="8" id="KW-0067">ATP-binding</keyword>
<feature type="region of interest" description="Disordered" evidence="14">
    <location>
        <begin position="823"/>
        <end position="853"/>
    </location>
</feature>
<keyword evidence="3" id="KW-1003">Cell membrane</keyword>
<evidence type="ECO:0000256" key="1">
    <source>
        <dbReference type="ARBA" id="ARBA00004651"/>
    </source>
</evidence>
<dbReference type="InterPro" id="IPR033756">
    <property type="entry name" value="YlxH/NBP35"/>
</dbReference>
<keyword evidence="5 15" id="KW-0812">Transmembrane</keyword>
<dbReference type="GO" id="GO:0004715">
    <property type="term" value="F:non-membrane spanning protein tyrosine kinase activity"/>
    <property type="evidence" value="ECO:0007669"/>
    <property type="project" value="UniProtKB-EC"/>
</dbReference>
<proteinExistence type="inferred from homology"/>
<keyword evidence="6" id="KW-0547">Nucleotide-binding</keyword>
<evidence type="ECO:0000256" key="7">
    <source>
        <dbReference type="ARBA" id="ARBA00022777"/>
    </source>
</evidence>
<gene>
    <name evidence="17" type="primary">ywqD</name>
    <name evidence="17" type="ORF">EC9_30060</name>
</gene>
<feature type="domain" description="Polysaccharide chain length determinant N-terminal" evidence="16">
    <location>
        <begin position="14"/>
        <end position="95"/>
    </location>
</feature>
<dbReference type="InterPro" id="IPR050445">
    <property type="entry name" value="Bact_polysacc_biosynth/exp"/>
</dbReference>
<dbReference type="Gene3D" id="3.40.50.300">
    <property type="entry name" value="P-loop containing nucleotide triphosphate hydrolases"/>
    <property type="match status" value="1"/>
</dbReference>
<dbReference type="Pfam" id="PF02706">
    <property type="entry name" value="Wzz"/>
    <property type="match status" value="1"/>
</dbReference>
<evidence type="ECO:0000256" key="13">
    <source>
        <dbReference type="SAM" id="Coils"/>
    </source>
</evidence>
<dbReference type="KEGG" id="ruv:EC9_30060"/>
<organism evidence="17 18">
    <name type="scientific">Rosistilla ulvae</name>
    <dbReference type="NCBI Taxonomy" id="1930277"/>
    <lineage>
        <taxon>Bacteria</taxon>
        <taxon>Pseudomonadati</taxon>
        <taxon>Planctomycetota</taxon>
        <taxon>Planctomycetia</taxon>
        <taxon>Pirellulales</taxon>
        <taxon>Pirellulaceae</taxon>
        <taxon>Rosistilla</taxon>
    </lineage>
</organism>
<keyword evidence="7 17" id="KW-0418">Kinase</keyword>
<dbReference type="CDD" id="cd05387">
    <property type="entry name" value="BY-kinase"/>
    <property type="match status" value="1"/>
</dbReference>
<keyword evidence="4 17" id="KW-0808">Transferase</keyword>
<evidence type="ECO:0000256" key="12">
    <source>
        <dbReference type="ARBA" id="ARBA00053015"/>
    </source>
</evidence>
<feature type="transmembrane region" description="Helical" evidence="15">
    <location>
        <begin position="24"/>
        <end position="41"/>
    </location>
</feature>